<organism evidence="2 3">
    <name type="scientific">Candidatus Uhrbacteria bacterium CG10_big_fil_rev_8_21_14_0_10_48_16</name>
    <dbReference type="NCBI Taxonomy" id="1975038"/>
    <lineage>
        <taxon>Bacteria</taxon>
        <taxon>Candidatus Uhriibacteriota</taxon>
    </lineage>
</organism>
<comment type="caution">
    <text evidence="2">The sequence shown here is derived from an EMBL/GenBank/DDBJ whole genome shotgun (WGS) entry which is preliminary data.</text>
</comment>
<keyword evidence="1" id="KW-0812">Transmembrane</keyword>
<reference evidence="3" key="1">
    <citation type="submission" date="2017-09" db="EMBL/GenBank/DDBJ databases">
        <title>Depth-based differentiation of microbial function through sediment-hosted aquifers and enrichment of novel symbionts in the deep terrestrial subsurface.</title>
        <authorList>
            <person name="Probst A.J."/>
            <person name="Ladd B."/>
            <person name="Jarett J.K."/>
            <person name="Geller-Mcgrath D.E."/>
            <person name="Sieber C.M.K."/>
            <person name="Emerson J.B."/>
            <person name="Anantharaman K."/>
            <person name="Thomas B.C."/>
            <person name="Malmstrom R."/>
            <person name="Stieglmeier M."/>
            <person name="Klingl A."/>
            <person name="Woyke T."/>
            <person name="Ryan C.M."/>
            <person name="Banfield J.F."/>
        </authorList>
    </citation>
    <scope>NUCLEOTIDE SEQUENCE [LARGE SCALE GENOMIC DNA]</scope>
</reference>
<feature type="transmembrane region" description="Helical" evidence="1">
    <location>
        <begin position="86"/>
        <end position="112"/>
    </location>
</feature>
<protein>
    <submittedName>
        <fullName evidence="2">Uncharacterized protein</fullName>
    </submittedName>
</protein>
<evidence type="ECO:0000313" key="2">
    <source>
        <dbReference type="EMBL" id="PJE77178.1"/>
    </source>
</evidence>
<dbReference type="Proteomes" id="UP000231436">
    <property type="component" value="Unassembled WGS sequence"/>
</dbReference>
<feature type="transmembrane region" description="Helical" evidence="1">
    <location>
        <begin position="168"/>
        <end position="184"/>
    </location>
</feature>
<keyword evidence="1" id="KW-1133">Transmembrane helix</keyword>
<evidence type="ECO:0000313" key="3">
    <source>
        <dbReference type="Proteomes" id="UP000231436"/>
    </source>
</evidence>
<evidence type="ECO:0000256" key="1">
    <source>
        <dbReference type="SAM" id="Phobius"/>
    </source>
</evidence>
<sequence>MDTKSLLTKKIRTTQQKRRGVIEKARRGEPVQQPITEIPVVLYIVFLAIFLVLFISMLFFVGAVLFTRLQPEWTQGILAFPVHGGYALFLLLMIIPSILLSTLIIQIGGVLIPSIGNGLVLRDTVRILTDTSPAISITNPRKPSFEDMVTAVQYIDLQALQRQTAKRMGMGFLLMAILVSPFMWQSARMYLGVIDSENMLYQSFFDWEARNISTDGLRVTVGVEEVDSHLEPLYELTFADGTIVDVWELSLPSTPTENLLALTQWLVDQNVSIRFQTLPDLSRLRPSIQEHITGTIESIREIVNE</sequence>
<dbReference type="EMBL" id="PFEU01000006">
    <property type="protein sequence ID" value="PJE77178.1"/>
    <property type="molecule type" value="Genomic_DNA"/>
</dbReference>
<proteinExistence type="predicted"/>
<name>A0A2M8LIA8_9BACT</name>
<accession>A0A2M8LIA8</accession>
<feature type="transmembrane region" description="Helical" evidence="1">
    <location>
        <begin position="40"/>
        <end position="66"/>
    </location>
</feature>
<dbReference type="AlphaFoldDB" id="A0A2M8LIA8"/>
<gene>
    <name evidence="2" type="ORF">COV05_01025</name>
</gene>
<keyword evidence="1" id="KW-0472">Membrane</keyword>